<dbReference type="Proteomes" id="UP000288805">
    <property type="component" value="Unassembled WGS sequence"/>
</dbReference>
<evidence type="ECO:0000313" key="2">
    <source>
        <dbReference type="EMBL" id="RVW15508.1"/>
    </source>
</evidence>
<protein>
    <recommendedName>
        <fullName evidence="4">Peptidase A2 domain-containing protein</fullName>
    </recommendedName>
</protein>
<sequence length="438" mass="48333">MADYEAPDMNESEQHPIGENLGTHELEVLFQHAIVKAKTLFGRQSEIPLIGPNYLGIIKLKGCKIGIVPGCIHELRHVAIVSRSDTLTHGSALSNYCSRIEAPTSCTVHYRKSVENKTSEIDRMVYNDENVVEDWVSAIFFPSQPGLQICYHQSKRVKTGSPIPHSSTPPGPPAISSPVHLSGPMCVGVQVYMAETLMQRWNNMQSVLKVPQVRISTHSGSLLRYTLIPTLAKEAKVVASRINTRTHQLHPAWANWRGPSPRRWNNHFPPVDPTRTLQPHRDALILSLEIGDFDVRRILVDPGSSADLVQASVVGHMGHTLTGLENPGRILSGFNGSSTTSLGDIILPVQAGPVTLNVQFSVVQELSPFNVILGRTWLHYMKAIPSTYHQMVSFLTNDGQIDLYGSQLAARQCYQIAREAGANQEDASPPEPSHTHDQ</sequence>
<dbReference type="CDD" id="cd00303">
    <property type="entry name" value="retropepsin_like"/>
    <property type="match status" value="1"/>
</dbReference>
<dbReference type="AlphaFoldDB" id="A0A438BX36"/>
<reference evidence="2 3" key="1">
    <citation type="journal article" date="2018" name="PLoS Genet.">
        <title>Population sequencing reveals clonal diversity and ancestral inbreeding in the grapevine cultivar Chardonnay.</title>
        <authorList>
            <person name="Roach M.J."/>
            <person name="Johnson D.L."/>
            <person name="Bohlmann J."/>
            <person name="van Vuuren H.J."/>
            <person name="Jones S.J."/>
            <person name="Pretorius I.S."/>
            <person name="Schmidt S.A."/>
            <person name="Borneman A.R."/>
        </authorList>
    </citation>
    <scope>NUCLEOTIDE SEQUENCE [LARGE SCALE GENOMIC DNA]</scope>
    <source>
        <strain evidence="3">cv. Chardonnay</strain>
        <tissue evidence="2">Leaf</tissue>
    </source>
</reference>
<gene>
    <name evidence="2" type="ORF">CK203_096433</name>
</gene>
<dbReference type="EMBL" id="QGNW01002599">
    <property type="protein sequence ID" value="RVW15508.1"/>
    <property type="molecule type" value="Genomic_DNA"/>
</dbReference>
<dbReference type="Gene3D" id="3.40.50.261">
    <property type="entry name" value="Succinyl-CoA synthetase domains"/>
    <property type="match status" value="1"/>
</dbReference>
<comment type="subunit">
    <text evidence="1">Heterooctamer of 4 alpha and 4 beta chains.</text>
</comment>
<dbReference type="InterPro" id="IPR016102">
    <property type="entry name" value="Succinyl-CoA_synth-like"/>
</dbReference>
<name>A0A438BX36_VITVI</name>
<accession>A0A438BX36</accession>
<evidence type="ECO:0000313" key="3">
    <source>
        <dbReference type="Proteomes" id="UP000288805"/>
    </source>
</evidence>
<dbReference type="Gene3D" id="2.40.70.10">
    <property type="entry name" value="Acid Proteases"/>
    <property type="match status" value="1"/>
</dbReference>
<proteinExistence type="predicted"/>
<dbReference type="InterPro" id="IPR021109">
    <property type="entry name" value="Peptidase_aspartic_dom_sf"/>
</dbReference>
<evidence type="ECO:0000256" key="1">
    <source>
        <dbReference type="ARBA" id="ARBA00011412"/>
    </source>
</evidence>
<comment type="caution">
    <text evidence="2">The sequence shown here is derived from an EMBL/GenBank/DDBJ whole genome shotgun (WGS) entry which is preliminary data.</text>
</comment>
<evidence type="ECO:0008006" key="4">
    <source>
        <dbReference type="Google" id="ProtNLM"/>
    </source>
</evidence>
<dbReference type="PANTHER" id="PTHR33240:SF8">
    <property type="entry name" value="OS03G0439900 PROTEIN"/>
    <property type="match status" value="1"/>
</dbReference>
<dbReference type="PANTHER" id="PTHR33240">
    <property type="entry name" value="OS08G0508500 PROTEIN"/>
    <property type="match status" value="1"/>
</dbReference>
<organism evidence="2 3">
    <name type="scientific">Vitis vinifera</name>
    <name type="common">Grape</name>
    <dbReference type="NCBI Taxonomy" id="29760"/>
    <lineage>
        <taxon>Eukaryota</taxon>
        <taxon>Viridiplantae</taxon>
        <taxon>Streptophyta</taxon>
        <taxon>Embryophyta</taxon>
        <taxon>Tracheophyta</taxon>
        <taxon>Spermatophyta</taxon>
        <taxon>Magnoliopsida</taxon>
        <taxon>eudicotyledons</taxon>
        <taxon>Gunneridae</taxon>
        <taxon>Pentapetalae</taxon>
        <taxon>rosids</taxon>
        <taxon>Vitales</taxon>
        <taxon>Vitaceae</taxon>
        <taxon>Viteae</taxon>
        <taxon>Vitis</taxon>
    </lineage>
</organism>